<protein>
    <recommendedName>
        <fullName evidence="10">FUSC family protein</fullName>
    </recommendedName>
</protein>
<evidence type="ECO:0000256" key="3">
    <source>
        <dbReference type="ARBA" id="ARBA00022475"/>
    </source>
</evidence>
<dbReference type="PANTHER" id="PTHR30509:SF9">
    <property type="entry name" value="MULTIDRUG RESISTANCE PROTEIN MDTO"/>
    <property type="match status" value="1"/>
</dbReference>
<comment type="caution">
    <text evidence="8">The sequence shown here is derived from an EMBL/GenBank/DDBJ whole genome shotgun (WGS) entry which is preliminary data.</text>
</comment>
<dbReference type="EMBL" id="BSDS01000002">
    <property type="protein sequence ID" value="GLI39288.1"/>
    <property type="molecule type" value="Genomic_DNA"/>
</dbReference>
<dbReference type="InterPro" id="IPR006726">
    <property type="entry name" value="PHBA_efflux_AaeB/fusaric-R"/>
</dbReference>
<dbReference type="PANTHER" id="PTHR30509">
    <property type="entry name" value="P-HYDROXYBENZOIC ACID EFFLUX PUMP SUBUNIT-RELATED"/>
    <property type="match status" value="1"/>
</dbReference>
<feature type="transmembrane region" description="Helical" evidence="7">
    <location>
        <begin position="152"/>
        <end position="171"/>
    </location>
</feature>
<dbReference type="Pfam" id="PF04632">
    <property type="entry name" value="FUSC"/>
    <property type="match status" value="1"/>
</dbReference>
<dbReference type="GO" id="GO:0005886">
    <property type="term" value="C:plasma membrane"/>
    <property type="evidence" value="ECO:0007669"/>
    <property type="project" value="UniProtKB-SubCell"/>
</dbReference>
<evidence type="ECO:0008006" key="10">
    <source>
        <dbReference type="Google" id="ProtNLM"/>
    </source>
</evidence>
<feature type="transmembrane region" description="Helical" evidence="7">
    <location>
        <begin position="434"/>
        <end position="454"/>
    </location>
</feature>
<feature type="transmembrane region" description="Helical" evidence="7">
    <location>
        <begin position="406"/>
        <end position="427"/>
    </location>
</feature>
<feature type="transmembrane region" description="Helical" evidence="7">
    <location>
        <begin position="123"/>
        <end position="140"/>
    </location>
</feature>
<keyword evidence="2" id="KW-0813">Transport</keyword>
<evidence type="ECO:0000313" key="8">
    <source>
        <dbReference type="EMBL" id="GLI39288.1"/>
    </source>
</evidence>
<accession>A0A9W6G2R0</accession>
<reference evidence="8" key="1">
    <citation type="submission" date="2022-12" db="EMBL/GenBank/DDBJ databases">
        <title>Reference genome sequencing for broad-spectrum identification of bacterial and archaeal isolates by mass spectrometry.</title>
        <authorList>
            <person name="Sekiguchi Y."/>
            <person name="Tourlousse D.M."/>
        </authorList>
    </citation>
    <scope>NUCLEOTIDE SEQUENCE</scope>
    <source>
        <strain evidence="8">H2</strain>
    </source>
</reference>
<evidence type="ECO:0000256" key="6">
    <source>
        <dbReference type="ARBA" id="ARBA00023136"/>
    </source>
</evidence>
<evidence type="ECO:0000256" key="1">
    <source>
        <dbReference type="ARBA" id="ARBA00004651"/>
    </source>
</evidence>
<keyword evidence="6 7" id="KW-0472">Membrane</keyword>
<keyword evidence="9" id="KW-1185">Reference proteome</keyword>
<feature type="transmembrane region" description="Helical" evidence="7">
    <location>
        <begin position="25"/>
        <end position="45"/>
    </location>
</feature>
<feature type="transmembrane region" description="Helical" evidence="7">
    <location>
        <begin position="51"/>
        <end position="68"/>
    </location>
</feature>
<comment type="subcellular location">
    <subcellularLocation>
        <location evidence="1">Cell membrane</location>
        <topology evidence="1">Multi-pass membrane protein</topology>
    </subcellularLocation>
</comment>
<evidence type="ECO:0000313" key="9">
    <source>
        <dbReference type="Proteomes" id="UP001144352"/>
    </source>
</evidence>
<evidence type="ECO:0000256" key="5">
    <source>
        <dbReference type="ARBA" id="ARBA00022989"/>
    </source>
</evidence>
<keyword evidence="4 7" id="KW-0812">Transmembrane</keyword>
<feature type="transmembrane region" description="Helical" evidence="7">
    <location>
        <begin position="97"/>
        <end position="118"/>
    </location>
</feature>
<feature type="transmembrane region" description="Helical" evidence="7">
    <location>
        <begin position="485"/>
        <end position="506"/>
    </location>
</feature>
<dbReference type="Proteomes" id="UP001144352">
    <property type="component" value="Unassembled WGS sequence"/>
</dbReference>
<organism evidence="8 9">
    <name type="scientific">Geobacter hydrogenophilus</name>
    <dbReference type="NCBI Taxonomy" id="40983"/>
    <lineage>
        <taxon>Bacteria</taxon>
        <taxon>Pseudomonadati</taxon>
        <taxon>Thermodesulfobacteriota</taxon>
        <taxon>Desulfuromonadia</taxon>
        <taxon>Geobacterales</taxon>
        <taxon>Geobacteraceae</taxon>
        <taxon>Geobacter</taxon>
    </lineage>
</organism>
<feature type="transmembrane region" description="Helical" evidence="7">
    <location>
        <begin position="359"/>
        <end position="377"/>
    </location>
</feature>
<evidence type="ECO:0000256" key="4">
    <source>
        <dbReference type="ARBA" id="ARBA00022692"/>
    </source>
</evidence>
<sequence>MHKDNVIDMLTLTVRRQLVLQRPQLMLAVRGTAAALISLAVAVLLRLESPYWAAMTAIIVIQPTRGLLLEKSYYRLVGTAIGAAAGLLLMLHVTSPLVLTLALSLWLAGCVGIGNLIYGLRSYAILLAGCTCAIIGARAYQTPLHLHDLAFGRIAGTIVGIMVATTVTLLFTPRQPKDDYVDRLRRVSGEAVAWLALLLRHGGESSQARLEQEILLEIAEIESLIDVVGAGSLRFKRKKRHIQSLVASLLSLLAAGRSVAQGSGRHASSDDRLSQRVLRLEEVAGNLKGDTTAASCIDDLQEIATETVANLPILGEALTDLVSALRLVLSAFDTAPGIPEEESASRLIRHRDWSAGQRAALRAAVAILTVGLIWQVTGWKQGAVMLMPASIMVSLFSTRDFPADTLVHVFVGASIGSAAALFCRLVLLPGVTNPLVEGAVIAPLILLGVFAMQYRQTVAAATDATLIFMFVEQPGVPLTGTAYDLLTGAFATVAGIGIAWASFHYLMPINPAMRMRSLLSAIVRDLHAMAESESSLMAERLLARLHHRVIRLVAMAKSFDANHLVVVEGGLAALVIGRCIQRRKELENNGLLSAEPHGAYQETVAQIASVLQRPEGSLPVLESAAARLCAALGPHYCHLNPRSQENQQVISGAAVPPGDERVCFE</sequence>
<name>A0A9W6G2R0_9BACT</name>
<gene>
    <name evidence="8" type="ORF">GHYDROH2_27890</name>
</gene>
<keyword evidence="3" id="KW-1003">Cell membrane</keyword>
<evidence type="ECO:0000256" key="7">
    <source>
        <dbReference type="SAM" id="Phobius"/>
    </source>
</evidence>
<dbReference type="GO" id="GO:0022857">
    <property type="term" value="F:transmembrane transporter activity"/>
    <property type="evidence" value="ECO:0007669"/>
    <property type="project" value="InterPro"/>
</dbReference>
<proteinExistence type="predicted"/>
<dbReference type="AlphaFoldDB" id="A0A9W6G2R0"/>
<evidence type="ECO:0000256" key="2">
    <source>
        <dbReference type="ARBA" id="ARBA00022448"/>
    </source>
</evidence>
<keyword evidence="5 7" id="KW-1133">Transmembrane helix</keyword>
<feature type="transmembrane region" description="Helical" evidence="7">
    <location>
        <begin position="73"/>
        <end position="91"/>
    </location>
</feature>